<reference evidence="1" key="1">
    <citation type="submission" date="2018-06" db="EMBL/GenBank/DDBJ databases">
        <authorList>
            <person name="Zhirakovskaya E."/>
        </authorList>
    </citation>
    <scope>NUCLEOTIDE SEQUENCE</scope>
</reference>
<protein>
    <recommendedName>
        <fullName evidence="2">CheW-like domain-containing protein</fullName>
    </recommendedName>
</protein>
<evidence type="ECO:0008006" key="2">
    <source>
        <dbReference type="Google" id="ProtNLM"/>
    </source>
</evidence>
<dbReference type="AlphaFoldDB" id="A0A3B0WNC1"/>
<evidence type="ECO:0000313" key="1">
    <source>
        <dbReference type="EMBL" id="VAW52147.1"/>
    </source>
</evidence>
<dbReference type="EMBL" id="UOFE01000024">
    <property type="protein sequence ID" value="VAW52147.1"/>
    <property type="molecule type" value="Genomic_DNA"/>
</dbReference>
<gene>
    <name evidence="1" type="ORF">MNBD_GAMMA05-670</name>
</gene>
<name>A0A3B0WNC1_9ZZZZ</name>
<accession>A0A3B0WNC1</accession>
<sequence length="164" mass="18748">MSVNAHHQNVEVEYINSMFKDSEIMVSQNNKCILHDDVYQIVSASGFNVAILSSNISSIYQAVSCEIIDHALIHGENEYKIINIGCLINPSYEFNCVKQFVILKNNNLALTCERILEKENIDKNMVCWRDENSKRKWLAGTIKNKNIILLDLSSLQNELLTKNN</sequence>
<organism evidence="1">
    <name type="scientific">hydrothermal vent metagenome</name>
    <dbReference type="NCBI Taxonomy" id="652676"/>
    <lineage>
        <taxon>unclassified sequences</taxon>
        <taxon>metagenomes</taxon>
        <taxon>ecological metagenomes</taxon>
    </lineage>
</organism>
<proteinExistence type="predicted"/>